<dbReference type="PRINTS" id="PR01790">
    <property type="entry name" value="SMP30FAMILY"/>
</dbReference>
<dbReference type="Proteomes" id="UP001149954">
    <property type="component" value="Unassembled WGS sequence"/>
</dbReference>
<dbReference type="InterPro" id="IPR011042">
    <property type="entry name" value="6-blade_b-propeller_TolB-like"/>
</dbReference>
<evidence type="ECO:0000256" key="1">
    <source>
        <dbReference type="ARBA" id="ARBA00008853"/>
    </source>
</evidence>
<feature type="binding site" evidence="3">
    <location>
        <position position="203"/>
    </location>
    <ligand>
        <name>a divalent metal cation</name>
        <dbReference type="ChEBI" id="CHEBI:60240"/>
    </ligand>
</feature>
<keyword evidence="6" id="KW-1185">Reference proteome</keyword>
<dbReference type="InterPro" id="IPR013658">
    <property type="entry name" value="SGL"/>
</dbReference>
<reference evidence="5" key="1">
    <citation type="submission" date="2022-12" db="EMBL/GenBank/DDBJ databases">
        <authorList>
            <person name="Petersen C."/>
        </authorList>
    </citation>
    <scope>NUCLEOTIDE SEQUENCE</scope>
    <source>
        <strain evidence="5">IBT 29495</strain>
    </source>
</reference>
<protein>
    <recommendedName>
        <fullName evidence="4">SMP-30/Gluconolactonase/LRE-like region domain-containing protein</fullName>
    </recommendedName>
</protein>
<evidence type="ECO:0000313" key="6">
    <source>
        <dbReference type="Proteomes" id="UP001149954"/>
    </source>
</evidence>
<comment type="cofactor">
    <cofactor evidence="3">
        <name>Zn(2+)</name>
        <dbReference type="ChEBI" id="CHEBI:29105"/>
    </cofactor>
    <text evidence="3">Binds 1 divalent metal cation per subunit.</text>
</comment>
<gene>
    <name evidence="5" type="ORF">N7463_001516</name>
</gene>
<keyword evidence="3" id="KW-0479">Metal-binding</keyword>
<evidence type="ECO:0000256" key="2">
    <source>
        <dbReference type="PIRSR" id="PIRSR605511-1"/>
    </source>
</evidence>
<reference evidence="5" key="2">
    <citation type="journal article" date="2023" name="IMA Fungus">
        <title>Comparative genomic study of the Penicillium genus elucidates a diverse pangenome and 15 lateral gene transfer events.</title>
        <authorList>
            <person name="Petersen C."/>
            <person name="Sorensen T."/>
            <person name="Nielsen M.R."/>
            <person name="Sondergaard T.E."/>
            <person name="Sorensen J.L."/>
            <person name="Fitzpatrick D.A."/>
            <person name="Frisvad J.C."/>
            <person name="Nielsen K.L."/>
        </authorList>
    </citation>
    <scope>NUCLEOTIDE SEQUENCE</scope>
    <source>
        <strain evidence="5">IBT 29495</strain>
    </source>
</reference>
<keyword evidence="3" id="KW-0862">Zinc</keyword>
<name>A0A9W9Y930_9EURO</name>
<evidence type="ECO:0000256" key="3">
    <source>
        <dbReference type="PIRSR" id="PIRSR605511-2"/>
    </source>
</evidence>
<dbReference type="Pfam" id="PF08450">
    <property type="entry name" value="SGL"/>
    <property type="match status" value="1"/>
</dbReference>
<dbReference type="PANTHER" id="PTHR10907:SF47">
    <property type="entry name" value="REGUCALCIN"/>
    <property type="match status" value="1"/>
</dbReference>
<dbReference type="OrthoDB" id="423498at2759"/>
<dbReference type="PANTHER" id="PTHR10907">
    <property type="entry name" value="REGUCALCIN"/>
    <property type="match status" value="1"/>
</dbReference>
<feature type="binding site" evidence="3">
    <location>
        <position position="100"/>
    </location>
    <ligand>
        <name>substrate</name>
    </ligand>
</feature>
<sequence>MDLRCLLGEAPYYDQERREIRWLDINRKHMHFVNLDNGPSSLRTIETDSLLGVTANIAGSDNLIAAGKHGFATVDRQTGTVKFIAQTFRSEGLENVHRMRMNDGAVDKHGRFWAGAMPDSLVVKEIPPNEGSLWRLDHNGSVQCVIKGLSVPNGIGWNRSYDTMYVTDSIARNIYAFDFDLESGRLSNRRIFFHSSKEAGLPDGLVVDEQDFVWTALFFGGKILRISPMGEVVTEIMFPCSLVTCPVFVGTELFVTTACHRETTPTRYGGCIFRIAVGISGQPPNLYCFSERPSQSITS</sequence>
<feature type="active site" description="Proton donor/acceptor" evidence="2">
    <location>
        <position position="203"/>
    </location>
</feature>
<evidence type="ECO:0000259" key="4">
    <source>
        <dbReference type="Pfam" id="PF08450"/>
    </source>
</evidence>
<dbReference type="GO" id="GO:0004341">
    <property type="term" value="F:gluconolactonase activity"/>
    <property type="evidence" value="ECO:0007669"/>
    <property type="project" value="TreeGrafter"/>
</dbReference>
<feature type="binding site" evidence="3">
    <location>
        <position position="153"/>
    </location>
    <ligand>
        <name>a divalent metal cation</name>
        <dbReference type="ChEBI" id="CHEBI:60240"/>
    </ligand>
</feature>
<feature type="domain" description="SMP-30/Gluconolactonase/LRE-like region" evidence="4">
    <location>
        <begin position="7"/>
        <end position="258"/>
    </location>
</feature>
<dbReference type="InterPro" id="IPR005511">
    <property type="entry name" value="SMP-30"/>
</dbReference>
<organism evidence="5 6">
    <name type="scientific">Penicillium fimorum</name>
    <dbReference type="NCBI Taxonomy" id="1882269"/>
    <lineage>
        <taxon>Eukaryota</taxon>
        <taxon>Fungi</taxon>
        <taxon>Dikarya</taxon>
        <taxon>Ascomycota</taxon>
        <taxon>Pezizomycotina</taxon>
        <taxon>Eurotiomycetes</taxon>
        <taxon>Eurotiomycetidae</taxon>
        <taxon>Eurotiales</taxon>
        <taxon>Aspergillaceae</taxon>
        <taxon>Penicillium</taxon>
    </lineage>
</organism>
<dbReference type="SUPFAM" id="SSF63829">
    <property type="entry name" value="Calcium-dependent phosphotriesterase"/>
    <property type="match status" value="1"/>
</dbReference>
<comment type="similarity">
    <text evidence="1">Belongs to the SMP-30/CGR1 family.</text>
</comment>
<dbReference type="AlphaFoldDB" id="A0A9W9Y930"/>
<dbReference type="GO" id="GO:0005509">
    <property type="term" value="F:calcium ion binding"/>
    <property type="evidence" value="ECO:0007669"/>
    <property type="project" value="TreeGrafter"/>
</dbReference>
<accession>A0A9W9Y930</accession>
<feature type="binding site" evidence="3">
    <location>
        <position position="9"/>
    </location>
    <ligand>
        <name>a divalent metal cation</name>
        <dbReference type="ChEBI" id="CHEBI:60240"/>
    </ligand>
</feature>
<comment type="caution">
    <text evidence="5">The sequence shown here is derived from an EMBL/GenBank/DDBJ whole genome shotgun (WGS) entry which is preliminary data.</text>
</comment>
<dbReference type="Gene3D" id="2.120.10.30">
    <property type="entry name" value="TolB, C-terminal domain"/>
    <property type="match status" value="1"/>
</dbReference>
<proteinExistence type="inferred from homology"/>
<evidence type="ECO:0000313" key="5">
    <source>
        <dbReference type="EMBL" id="KAJ5521063.1"/>
    </source>
</evidence>
<feature type="binding site" evidence="3">
    <location>
        <position position="102"/>
    </location>
    <ligand>
        <name>substrate</name>
    </ligand>
</feature>
<dbReference type="EMBL" id="JAPWDS010000001">
    <property type="protein sequence ID" value="KAJ5521063.1"/>
    <property type="molecule type" value="Genomic_DNA"/>
</dbReference>